<evidence type="ECO:0000256" key="1">
    <source>
        <dbReference type="ARBA" id="ARBA00004651"/>
    </source>
</evidence>
<feature type="transmembrane region" description="Helical" evidence="9">
    <location>
        <begin position="191"/>
        <end position="213"/>
    </location>
</feature>
<gene>
    <name evidence="10" type="ORF">RSO01_71280</name>
</gene>
<protein>
    <submittedName>
        <fullName evidence="10">Branched-chain amino acid ABC transporter permease</fullName>
    </submittedName>
</protein>
<dbReference type="InterPro" id="IPR052157">
    <property type="entry name" value="BCAA_transport_permease"/>
</dbReference>
<dbReference type="PANTHER" id="PTHR11795:SF450">
    <property type="entry name" value="ABC TRANSPORTER PERMEASE PROTEIN"/>
    <property type="match status" value="1"/>
</dbReference>
<evidence type="ECO:0000256" key="9">
    <source>
        <dbReference type="SAM" id="Phobius"/>
    </source>
</evidence>
<evidence type="ECO:0000256" key="3">
    <source>
        <dbReference type="ARBA" id="ARBA00022475"/>
    </source>
</evidence>
<comment type="subcellular location">
    <subcellularLocation>
        <location evidence="1">Cell membrane</location>
        <topology evidence="1">Multi-pass membrane protein</topology>
    </subcellularLocation>
</comment>
<evidence type="ECO:0000256" key="7">
    <source>
        <dbReference type="ARBA" id="ARBA00023136"/>
    </source>
</evidence>
<evidence type="ECO:0000256" key="4">
    <source>
        <dbReference type="ARBA" id="ARBA00022692"/>
    </source>
</evidence>
<feature type="transmembrane region" description="Helical" evidence="9">
    <location>
        <begin position="254"/>
        <end position="275"/>
    </location>
</feature>
<dbReference type="GO" id="GO:0006865">
    <property type="term" value="P:amino acid transport"/>
    <property type="evidence" value="ECO:0007669"/>
    <property type="project" value="UniProtKB-KW"/>
</dbReference>
<evidence type="ECO:0000256" key="6">
    <source>
        <dbReference type="ARBA" id="ARBA00022989"/>
    </source>
</evidence>
<comment type="caution">
    <text evidence="10">The sequence shown here is derived from an EMBL/GenBank/DDBJ whole genome shotgun (WGS) entry which is preliminary data.</text>
</comment>
<proteinExistence type="inferred from homology"/>
<evidence type="ECO:0000313" key="10">
    <source>
        <dbReference type="EMBL" id="GEP59962.1"/>
    </source>
</evidence>
<feature type="transmembrane region" description="Helical" evidence="9">
    <location>
        <begin position="32"/>
        <end position="52"/>
    </location>
</feature>
<dbReference type="Pfam" id="PF02653">
    <property type="entry name" value="BPD_transp_2"/>
    <property type="match status" value="1"/>
</dbReference>
<keyword evidence="7 9" id="KW-0472">Membrane</keyword>
<keyword evidence="4 9" id="KW-0812">Transmembrane</keyword>
<keyword evidence="2" id="KW-0813">Transport</keyword>
<keyword evidence="11" id="KW-1185">Reference proteome</keyword>
<dbReference type="InterPro" id="IPR001851">
    <property type="entry name" value="ABC_transp_permease"/>
</dbReference>
<keyword evidence="6 9" id="KW-1133">Transmembrane helix</keyword>
<feature type="transmembrane region" description="Helical" evidence="9">
    <location>
        <begin position="6"/>
        <end position="25"/>
    </location>
</feature>
<reference evidence="10 11" key="1">
    <citation type="submission" date="2019-07" db="EMBL/GenBank/DDBJ databases">
        <title>Whole genome shotgun sequence of Reyranella soli NBRC 108950.</title>
        <authorList>
            <person name="Hosoyama A."/>
            <person name="Uohara A."/>
            <person name="Ohji S."/>
            <person name="Ichikawa N."/>
        </authorList>
    </citation>
    <scope>NUCLEOTIDE SEQUENCE [LARGE SCALE GENOMIC DNA]</scope>
    <source>
        <strain evidence="10 11">NBRC 108950</strain>
    </source>
</reference>
<dbReference type="GO" id="GO:0005886">
    <property type="term" value="C:plasma membrane"/>
    <property type="evidence" value="ECO:0007669"/>
    <property type="project" value="UniProtKB-SubCell"/>
</dbReference>
<name>A0A512NM05_9HYPH</name>
<dbReference type="RefSeq" id="WP_147155330.1">
    <property type="nucleotide sequence ID" value="NZ_BKAJ01000145.1"/>
</dbReference>
<evidence type="ECO:0000256" key="8">
    <source>
        <dbReference type="ARBA" id="ARBA00037998"/>
    </source>
</evidence>
<evidence type="ECO:0000256" key="2">
    <source>
        <dbReference type="ARBA" id="ARBA00022448"/>
    </source>
</evidence>
<feature type="transmembrane region" description="Helical" evidence="9">
    <location>
        <begin position="93"/>
        <end position="111"/>
    </location>
</feature>
<evidence type="ECO:0000313" key="11">
    <source>
        <dbReference type="Proteomes" id="UP000321058"/>
    </source>
</evidence>
<accession>A0A512NM05</accession>
<dbReference type="PANTHER" id="PTHR11795">
    <property type="entry name" value="BRANCHED-CHAIN AMINO ACID TRANSPORT SYSTEM PERMEASE PROTEIN LIVH"/>
    <property type="match status" value="1"/>
</dbReference>
<keyword evidence="5" id="KW-0029">Amino-acid transport</keyword>
<dbReference type="OrthoDB" id="7252179at2"/>
<feature type="transmembrane region" description="Helical" evidence="9">
    <location>
        <begin position="219"/>
        <end position="247"/>
    </location>
</feature>
<dbReference type="AlphaFoldDB" id="A0A512NM05"/>
<keyword evidence="3" id="KW-1003">Cell membrane</keyword>
<comment type="similarity">
    <text evidence="8">Belongs to the binding-protein-dependent transport system permease family. LivHM subfamily.</text>
</comment>
<sequence length="289" mass="30362">MFASIISYGLAVGAVYALIGITYNVMFSASRVFSFTAGMLGMLGGVLGALFIKDWGINAVLGFVAVLACGAVLGLVTEILTVRPVLKNIEQHLYVLSTLAFALMIQQVTAIEYGTEAYPFPVLIPIDANSILAIVDQKFWLPVLACIVTIVGLEFLYRRTLIGRAFLAIAEDSYAARALGLPETRLRMASYALAGVIGTLAGFTGAQMLLAFIGNQPILNFYGFVPVALGGMGSNRGAVIGGLALGLFQQAANFLVGGIFAAVAVFAVFIVVLLLRPEGLAGASAARRV</sequence>
<evidence type="ECO:0000256" key="5">
    <source>
        <dbReference type="ARBA" id="ARBA00022970"/>
    </source>
</evidence>
<dbReference type="EMBL" id="BKAJ01000145">
    <property type="protein sequence ID" value="GEP59962.1"/>
    <property type="molecule type" value="Genomic_DNA"/>
</dbReference>
<organism evidence="10 11">
    <name type="scientific">Reyranella soli</name>
    <dbReference type="NCBI Taxonomy" id="1230389"/>
    <lineage>
        <taxon>Bacteria</taxon>
        <taxon>Pseudomonadati</taxon>
        <taxon>Pseudomonadota</taxon>
        <taxon>Alphaproteobacteria</taxon>
        <taxon>Hyphomicrobiales</taxon>
        <taxon>Reyranellaceae</taxon>
        <taxon>Reyranella</taxon>
    </lineage>
</organism>
<dbReference type="CDD" id="cd06582">
    <property type="entry name" value="TM_PBP1_LivH_like"/>
    <property type="match status" value="1"/>
</dbReference>
<dbReference type="GO" id="GO:0022857">
    <property type="term" value="F:transmembrane transporter activity"/>
    <property type="evidence" value="ECO:0007669"/>
    <property type="project" value="InterPro"/>
</dbReference>
<dbReference type="Proteomes" id="UP000321058">
    <property type="component" value="Unassembled WGS sequence"/>
</dbReference>
<feature type="transmembrane region" description="Helical" evidence="9">
    <location>
        <begin position="139"/>
        <end position="157"/>
    </location>
</feature>
<feature type="transmembrane region" description="Helical" evidence="9">
    <location>
        <begin position="58"/>
        <end position="81"/>
    </location>
</feature>